<name>A0A927IJT3_9BACT</name>
<dbReference type="EMBL" id="JACYFG010000051">
    <property type="protein sequence ID" value="MBD5781875.1"/>
    <property type="molecule type" value="Genomic_DNA"/>
</dbReference>
<feature type="transmembrane region" description="Helical" evidence="1">
    <location>
        <begin position="27"/>
        <end position="46"/>
    </location>
</feature>
<dbReference type="Proteomes" id="UP000622317">
    <property type="component" value="Unassembled WGS sequence"/>
</dbReference>
<proteinExistence type="predicted"/>
<organism evidence="2 3">
    <name type="scientific">Pelagicoccus enzymogenes</name>
    <dbReference type="NCBI Taxonomy" id="2773457"/>
    <lineage>
        <taxon>Bacteria</taxon>
        <taxon>Pseudomonadati</taxon>
        <taxon>Verrucomicrobiota</taxon>
        <taxon>Opitutia</taxon>
        <taxon>Puniceicoccales</taxon>
        <taxon>Pelagicoccaceae</taxon>
        <taxon>Pelagicoccus</taxon>
    </lineage>
</organism>
<reference evidence="2" key="1">
    <citation type="submission" date="2020-09" db="EMBL/GenBank/DDBJ databases">
        <title>Pelagicoccus enzymogenes sp. nov. with an EPS production, isolated from marine sediment.</title>
        <authorList>
            <person name="Feng X."/>
        </authorList>
    </citation>
    <scope>NUCLEOTIDE SEQUENCE</scope>
    <source>
        <strain evidence="2">NFK12</strain>
    </source>
</reference>
<evidence type="ECO:0000256" key="1">
    <source>
        <dbReference type="SAM" id="Phobius"/>
    </source>
</evidence>
<keyword evidence="1" id="KW-0812">Transmembrane</keyword>
<keyword evidence="3" id="KW-1185">Reference proteome</keyword>
<gene>
    <name evidence="2" type="ORF">IEN85_20410</name>
</gene>
<keyword evidence="1" id="KW-0472">Membrane</keyword>
<evidence type="ECO:0000313" key="2">
    <source>
        <dbReference type="EMBL" id="MBD5781875.1"/>
    </source>
</evidence>
<feature type="transmembrane region" description="Helical" evidence="1">
    <location>
        <begin position="5"/>
        <end position="21"/>
    </location>
</feature>
<accession>A0A927IJT3</accession>
<comment type="caution">
    <text evidence="2">The sequence shown here is derived from an EMBL/GenBank/DDBJ whole genome shotgun (WGS) entry which is preliminary data.</text>
</comment>
<evidence type="ECO:0000313" key="3">
    <source>
        <dbReference type="Proteomes" id="UP000622317"/>
    </source>
</evidence>
<dbReference type="AlphaFoldDB" id="A0A927IJT3"/>
<protein>
    <submittedName>
        <fullName evidence="2">Uncharacterized protein</fullName>
    </submittedName>
</protein>
<dbReference type="RefSeq" id="WP_191618953.1">
    <property type="nucleotide sequence ID" value="NZ_JACYFG010000051.1"/>
</dbReference>
<sequence>MQKLCIFVSMTLFSYLGWYLGSLVGEFMTAFLVSGTFSLLGVWVGWKVHHSYLT</sequence>
<keyword evidence="1" id="KW-1133">Transmembrane helix</keyword>